<feature type="region of interest" description="Disordered" evidence="1">
    <location>
        <begin position="125"/>
        <end position="248"/>
    </location>
</feature>
<dbReference type="PANTHER" id="PTHR28080:SF1">
    <property type="entry name" value="PEROXISOMAL BIOGENESIS FACTOR 3"/>
    <property type="match status" value="1"/>
</dbReference>
<feature type="transmembrane region" description="Helical" evidence="2">
    <location>
        <begin position="53"/>
        <end position="72"/>
    </location>
</feature>
<evidence type="ECO:0000313" key="4">
    <source>
        <dbReference type="Proteomes" id="UP001182556"/>
    </source>
</evidence>
<keyword evidence="4" id="KW-1185">Reference proteome</keyword>
<evidence type="ECO:0000256" key="2">
    <source>
        <dbReference type="SAM" id="Phobius"/>
    </source>
</evidence>
<dbReference type="PANTHER" id="PTHR28080">
    <property type="entry name" value="PEROXISOMAL BIOGENESIS FACTOR 3"/>
    <property type="match status" value="1"/>
</dbReference>
<dbReference type="InterPro" id="IPR006966">
    <property type="entry name" value="Peroxin-3"/>
</dbReference>
<feature type="transmembrane region" description="Helical" evidence="2">
    <location>
        <begin position="15"/>
        <end position="33"/>
    </location>
</feature>
<dbReference type="GO" id="GO:0005778">
    <property type="term" value="C:peroxisomal membrane"/>
    <property type="evidence" value="ECO:0007669"/>
    <property type="project" value="InterPro"/>
</dbReference>
<feature type="compositionally biased region" description="Low complexity" evidence="1">
    <location>
        <begin position="139"/>
        <end position="161"/>
    </location>
</feature>
<sequence length="602" mass="65866">MPAPQNPWRNRTRRLLYFFGASTTIYVALSYAFDRMREARLRALKERKERDLLKQHFTSLISTISFTLYALLPTLQPQLAAEYPVEQISQALQGLSITSSASESIDPTPDTSMVLQAPTADIEVPSMAESTEPSGHVEPASPASAASAISAATPSSPGPSSMGVEQSWSSDFKTESVAESEQPSLVGDSLVHGGEDDALSSTLSQSISLPPTDISSSSPSPPSTESPLHASPPQPSQPTMAAPSPYTGKSKKELWRDLKIHTLTRTLTTAYLIPLLYLLTSSQLSTLARQRYLHDVDDNLQASKEAEPASRASASTTQKKRGLFGYFSPDAMGLGDFVESHTPSYLNPTRYLPTTVSQYLPFVGSASDVDHEAEALALAGRREEIEADRAEDEKVYLTYSWWILHEGWRGVAQRVEDAVEEVFGGMALKRELQVEDWQALVRDVRARVETQPTATGTVLYSFLPHMLPTYPLPPLSTSDANPLPSMPPVHRPHLASLLEQTTIHLKSADATYLIEKGVTAMTKKMIEGLKEDLYTGSEIGLMLGEPAPEQEISRRLVDCLPAVDRWGKGVWDAIPDTGIENLTAIPEFEAFAALVFGDWAPR</sequence>
<organism evidence="3 4">
    <name type="scientific">Papiliotrema laurentii</name>
    <name type="common">Cryptococcus laurentii</name>
    <dbReference type="NCBI Taxonomy" id="5418"/>
    <lineage>
        <taxon>Eukaryota</taxon>
        <taxon>Fungi</taxon>
        <taxon>Dikarya</taxon>
        <taxon>Basidiomycota</taxon>
        <taxon>Agaricomycotina</taxon>
        <taxon>Tremellomycetes</taxon>
        <taxon>Tremellales</taxon>
        <taxon>Rhynchogastremaceae</taxon>
        <taxon>Papiliotrema</taxon>
    </lineage>
</organism>
<keyword evidence="2" id="KW-1133">Transmembrane helix</keyword>
<dbReference type="EMBL" id="JAODAN010000001">
    <property type="protein sequence ID" value="KAK1927701.1"/>
    <property type="molecule type" value="Genomic_DNA"/>
</dbReference>
<comment type="caution">
    <text evidence="3">The sequence shown here is derived from an EMBL/GenBank/DDBJ whole genome shotgun (WGS) entry which is preliminary data.</text>
</comment>
<evidence type="ECO:0000256" key="1">
    <source>
        <dbReference type="SAM" id="MobiDB-lite"/>
    </source>
</evidence>
<feature type="compositionally biased region" description="Low complexity" evidence="1">
    <location>
        <begin position="206"/>
        <end position="218"/>
    </location>
</feature>
<feature type="compositionally biased region" description="Polar residues" evidence="1">
    <location>
        <begin position="163"/>
        <end position="183"/>
    </location>
</feature>
<protein>
    <submittedName>
        <fullName evidence="3">Pex3p</fullName>
    </submittedName>
</protein>
<keyword evidence="2" id="KW-0812">Transmembrane</keyword>
<proteinExistence type="predicted"/>
<evidence type="ECO:0000313" key="3">
    <source>
        <dbReference type="EMBL" id="KAK1927701.1"/>
    </source>
</evidence>
<dbReference type="GO" id="GO:0045046">
    <property type="term" value="P:protein import into peroxisome membrane"/>
    <property type="evidence" value="ECO:0007669"/>
    <property type="project" value="TreeGrafter"/>
</dbReference>
<dbReference type="AlphaFoldDB" id="A0AAD9FX03"/>
<keyword evidence="2" id="KW-0472">Membrane</keyword>
<gene>
    <name evidence="3" type="ORF">DB88DRAFT_507773</name>
</gene>
<dbReference type="Pfam" id="PF04882">
    <property type="entry name" value="Peroxin-3"/>
    <property type="match status" value="1"/>
</dbReference>
<dbReference type="Proteomes" id="UP001182556">
    <property type="component" value="Unassembled WGS sequence"/>
</dbReference>
<feature type="compositionally biased region" description="Pro residues" evidence="1">
    <location>
        <begin position="219"/>
        <end position="236"/>
    </location>
</feature>
<dbReference type="GO" id="GO:0030674">
    <property type="term" value="F:protein-macromolecule adaptor activity"/>
    <property type="evidence" value="ECO:0007669"/>
    <property type="project" value="TreeGrafter"/>
</dbReference>
<name>A0AAD9FX03_PAPLA</name>
<accession>A0AAD9FX03</accession>
<reference evidence="3" key="1">
    <citation type="submission" date="2023-02" db="EMBL/GenBank/DDBJ databases">
        <title>Identification and recombinant expression of a fungal hydrolase from Papiliotrema laurentii that hydrolyzes apple cutin and clears colloidal polyester polyurethane.</title>
        <authorList>
            <consortium name="DOE Joint Genome Institute"/>
            <person name="Roman V.A."/>
            <person name="Bojanowski C."/>
            <person name="Crable B.R."/>
            <person name="Wagner D.N."/>
            <person name="Hung C.S."/>
            <person name="Nadeau L.J."/>
            <person name="Schratz L."/>
            <person name="Haridas S."/>
            <person name="Pangilinan J."/>
            <person name="Lipzen A."/>
            <person name="Na H."/>
            <person name="Yan M."/>
            <person name="Ng V."/>
            <person name="Grigoriev I.V."/>
            <person name="Spatafora J.W."/>
            <person name="Barlow D."/>
            <person name="Biffinger J."/>
            <person name="Kelley-Loughnane N."/>
            <person name="Varaljay V.A."/>
            <person name="Crookes-Goodson W.J."/>
        </authorList>
    </citation>
    <scope>NUCLEOTIDE SEQUENCE</scope>
    <source>
        <strain evidence="3">5307AH</strain>
    </source>
</reference>